<protein>
    <submittedName>
        <fullName evidence="2">Dabb family protein</fullName>
    </submittedName>
</protein>
<feature type="domain" description="Stress-response A/B barrel" evidence="1">
    <location>
        <begin position="2"/>
        <end position="96"/>
    </location>
</feature>
<dbReference type="Pfam" id="PF07876">
    <property type="entry name" value="Dabb"/>
    <property type="match status" value="1"/>
</dbReference>
<dbReference type="SUPFAM" id="SSF54909">
    <property type="entry name" value="Dimeric alpha+beta barrel"/>
    <property type="match status" value="1"/>
</dbReference>
<evidence type="ECO:0000313" key="2">
    <source>
        <dbReference type="EMBL" id="UWP79778.1"/>
    </source>
</evidence>
<dbReference type="RefSeq" id="WP_259857536.1">
    <property type="nucleotide sequence ID" value="NZ_BAAAST010000001.1"/>
</dbReference>
<sequence length="96" mass="10714">MYVQISLLRWKDVATEQSAQEVLARYRELADIDGVVEVTVGKNSSPWSAGYTDVILVRAEDEAAIERYRTDPRRKKLAATVDELEEHGIGVVLGPV</sequence>
<dbReference type="Gene3D" id="3.30.70.100">
    <property type="match status" value="1"/>
</dbReference>
<gene>
    <name evidence="2" type="ORF">Dfulv_32050</name>
</gene>
<dbReference type="Proteomes" id="UP001059617">
    <property type="component" value="Chromosome"/>
</dbReference>
<dbReference type="PROSITE" id="PS51502">
    <property type="entry name" value="S_R_A_B_BARREL"/>
    <property type="match status" value="1"/>
</dbReference>
<proteinExistence type="predicted"/>
<name>A0ABY5VPZ6_9ACTN</name>
<organism evidence="2 3">
    <name type="scientific">Dactylosporangium fulvum</name>
    <dbReference type="NCBI Taxonomy" id="53359"/>
    <lineage>
        <taxon>Bacteria</taxon>
        <taxon>Bacillati</taxon>
        <taxon>Actinomycetota</taxon>
        <taxon>Actinomycetes</taxon>
        <taxon>Micromonosporales</taxon>
        <taxon>Micromonosporaceae</taxon>
        <taxon>Dactylosporangium</taxon>
    </lineage>
</organism>
<dbReference type="SMART" id="SM00886">
    <property type="entry name" value="Dabb"/>
    <property type="match status" value="1"/>
</dbReference>
<keyword evidence="3" id="KW-1185">Reference proteome</keyword>
<dbReference type="EMBL" id="CP073720">
    <property type="protein sequence ID" value="UWP79778.1"/>
    <property type="molecule type" value="Genomic_DNA"/>
</dbReference>
<accession>A0ABY5VPZ6</accession>
<dbReference type="InterPro" id="IPR013097">
    <property type="entry name" value="Dabb"/>
</dbReference>
<reference evidence="2" key="2">
    <citation type="submission" date="2022-09" db="EMBL/GenBank/DDBJ databases">
        <title>Biosynthetic gene clusters of Dactylosporangioum fulvum.</title>
        <authorList>
            <person name="Caradec T."/>
        </authorList>
    </citation>
    <scope>NUCLEOTIDE SEQUENCE</scope>
    <source>
        <strain evidence="2">NRRL B-16292</strain>
    </source>
</reference>
<reference evidence="2" key="1">
    <citation type="submission" date="2021-04" db="EMBL/GenBank/DDBJ databases">
        <authorList>
            <person name="Hartkoorn R.C."/>
            <person name="Beaudoing E."/>
            <person name="Hot D."/>
        </authorList>
    </citation>
    <scope>NUCLEOTIDE SEQUENCE</scope>
    <source>
        <strain evidence="2">NRRL B-16292</strain>
    </source>
</reference>
<evidence type="ECO:0000313" key="3">
    <source>
        <dbReference type="Proteomes" id="UP001059617"/>
    </source>
</evidence>
<evidence type="ECO:0000259" key="1">
    <source>
        <dbReference type="PROSITE" id="PS51502"/>
    </source>
</evidence>
<dbReference type="InterPro" id="IPR011008">
    <property type="entry name" value="Dimeric_a/b-barrel"/>
</dbReference>